<dbReference type="GO" id="GO:0019556">
    <property type="term" value="P:L-histidine catabolic process to glutamate and formamide"/>
    <property type="evidence" value="ECO:0007669"/>
    <property type="project" value="UniProtKB-UniRule"/>
</dbReference>
<dbReference type="PANTHER" id="PTHR11358">
    <property type="entry name" value="ARGINASE/AGMATINASE"/>
    <property type="match status" value="1"/>
</dbReference>
<dbReference type="RefSeq" id="WP_106064523.1">
    <property type="nucleotide sequence ID" value="NZ_PVXO01000066.1"/>
</dbReference>
<reference evidence="9 10" key="1">
    <citation type="submission" date="2018-03" db="EMBL/GenBank/DDBJ databases">
        <title>Genome sequence of Clostridium liquoris DSM 100320.</title>
        <authorList>
            <person name="Poehlein A."/>
            <person name="Daniel R."/>
        </authorList>
    </citation>
    <scope>NUCLEOTIDE SEQUENCE [LARGE SCALE GENOMIC DNA]</scope>
    <source>
        <strain evidence="9 10">DSM 100320</strain>
    </source>
</reference>
<feature type="binding site" evidence="5">
    <location>
        <position position="168"/>
    </location>
    <ligand>
        <name>Mn(2+)</name>
        <dbReference type="ChEBI" id="CHEBI:29035"/>
        <label>2</label>
    </ligand>
</feature>
<comment type="cofactor">
    <cofactor evidence="5 7">
        <name>Mn(2+)</name>
        <dbReference type="ChEBI" id="CHEBI:29035"/>
    </cofactor>
    <text evidence="5 7">Binds 2 manganese ions per subunit.</text>
</comment>
<feature type="binding site" evidence="5">
    <location>
        <position position="260"/>
    </location>
    <ligand>
        <name>Mn(2+)</name>
        <dbReference type="ChEBI" id="CHEBI:29035"/>
        <label>2</label>
    </ligand>
</feature>
<comment type="function">
    <text evidence="5">Catalyzes the conversion of N-formimidoyl-L-glutamate to L-glutamate and formamide.</text>
</comment>
<dbReference type="GO" id="GO:0033389">
    <property type="term" value="P:putrescine biosynthetic process from arginine, via agmatine"/>
    <property type="evidence" value="ECO:0007669"/>
    <property type="project" value="TreeGrafter"/>
</dbReference>
<feature type="binding site" evidence="5">
    <location>
        <position position="166"/>
    </location>
    <ligand>
        <name>Mn(2+)</name>
        <dbReference type="ChEBI" id="CHEBI:29035"/>
        <label>2</label>
    </ligand>
</feature>
<feature type="binding site" evidence="7">
    <location>
        <position position="168"/>
    </location>
    <ligand>
        <name>Mn(2+)</name>
        <dbReference type="ChEBI" id="CHEBI:29035"/>
        <label>1</label>
    </ligand>
</feature>
<dbReference type="AlphaFoldDB" id="A0A2T0B127"/>
<dbReference type="InterPro" id="IPR023696">
    <property type="entry name" value="Ureohydrolase_dom_sf"/>
</dbReference>
<comment type="similarity">
    <text evidence="5 8">Belongs to the arginase family.</text>
</comment>
<accession>A0A2T0B127</accession>
<dbReference type="CDD" id="cd09988">
    <property type="entry name" value="Formimidoylglutamase"/>
    <property type="match status" value="1"/>
</dbReference>
<keyword evidence="3 5" id="KW-0369">Histidine metabolism</keyword>
<dbReference type="GO" id="GO:0008783">
    <property type="term" value="F:agmatinase activity"/>
    <property type="evidence" value="ECO:0007669"/>
    <property type="project" value="TreeGrafter"/>
</dbReference>
<keyword evidence="1 5" id="KW-0479">Metal-binding</keyword>
<dbReference type="GO" id="GO:0030145">
    <property type="term" value="F:manganese ion binding"/>
    <property type="evidence" value="ECO:0007669"/>
    <property type="project" value="UniProtKB-UniRule"/>
</dbReference>
<comment type="caution">
    <text evidence="9">The sequence shown here is derived from an EMBL/GenBank/DDBJ whole genome shotgun (WGS) entry which is preliminary data.</text>
</comment>
<dbReference type="InterPro" id="IPR005923">
    <property type="entry name" value="HutG"/>
</dbReference>
<evidence type="ECO:0000256" key="2">
    <source>
        <dbReference type="ARBA" id="ARBA00022801"/>
    </source>
</evidence>
<organism evidence="9 10">
    <name type="scientific">Clostridium liquoris</name>
    <dbReference type="NCBI Taxonomy" id="1289519"/>
    <lineage>
        <taxon>Bacteria</taxon>
        <taxon>Bacillati</taxon>
        <taxon>Bacillota</taxon>
        <taxon>Clostridia</taxon>
        <taxon>Eubacteriales</taxon>
        <taxon>Clostridiaceae</taxon>
        <taxon>Clostridium</taxon>
    </lineage>
</organism>
<feature type="binding site" evidence="5 7">
    <location>
        <position position="170"/>
    </location>
    <ligand>
        <name>Mn(2+)</name>
        <dbReference type="ChEBI" id="CHEBI:29035"/>
        <label>1</label>
    </ligand>
</feature>
<dbReference type="InterPro" id="IPR006035">
    <property type="entry name" value="Ureohydrolase"/>
</dbReference>
<evidence type="ECO:0000256" key="7">
    <source>
        <dbReference type="PIRSR" id="PIRSR036979-1"/>
    </source>
</evidence>
<comment type="pathway">
    <text evidence="5">Amino-acid degradation; L-histidine degradation into L-glutamate; L-glutamate from N-formimidoyl-L-glutamate (hydrolase route): step 1/1.</text>
</comment>
<comment type="catalytic activity">
    <reaction evidence="5">
        <text>N-formimidoyl-L-glutamate + H2O = formamide + L-glutamate</text>
        <dbReference type="Rhea" id="RHEA:22492"/>
        <dbReference type="ChEBI" id="CHEBI:15377"/>
        <dbReference type="ChEBI" id="CHEBI:16397"/>
        <dbReference type="ChEBI" id="CHEBI:29985"/>
        <dbReference type="ChEBI" id="CHEBI:58928"/>
        <dbReference type="EC" id="3.5.3.8"/>
    </reaction>
</comment>
<evidence type="ECO:0000256" key="8">
    <source>
        <dbReference type="PROSITE-ProRule" id="PRU00742"/>
    </source>
</evidence>
<evidence type="ECO:0000256" key="6">
    <source>
        <dbReference type="NCBIfam" id="TIGR01227"/>
    </source>
</evidence>
<feature type="binding site" evidence="5 7">
    <location>
        <position position="137"/>
    </location>
    <ligand>
        <name>Mn(2+)</name>
        <dbReference type="ChEBI" id="CHEBI:29035"/>
        <label>1</label>
    </ligand>
</feature>
<sequence>MFNMNYKPTEKIVWQGRIDSESNFDAFRWHQWIENIDLSDDDLIPFTGKLGFAFIGFCCDEGVRRNGGRIGAANGPISTRKEMANLPCCFTEEVKLFDAGNISCENITLEESQALLSEAVEKILSLNLFPIVLGGGHETTFGHYNGVLNYLSKNNPKPNIGIINFDAHFDLRPYPNGGNSGTMFRQIADICAERHLNYSYFCMGVQKHSNTVDLFKTADKLGAKYILARDITNGDPWTALEKLDQFIKHQDHIYITVCSDVFTSAFAPGVSATQSLGLDPEKVLKFIKYILKSNKVVSFDISEVSPRFDHDNTTANLAAVIIFALVDTISEIHNLSL</sequence>
<evidence type="ECO:0000313" key="9">
    <source>
        <dbReference type="EMBL" id="PRR77314.1"/>
    </source>
</evidence>
<dbReference type="Gene3D" id="3.40.800.10">
    <property type="entry name" value="Ureohydrolase domain"/>
    <property type="match status" value="1"/>
</dbReference>
<dbReference type="HAMAP" id="MF_00737">
    <property type="entry name" value="Formimidoylglutam"/>
    <property type="match status" value="1"/>
</dbReference>
<name>A0A2T0B127_9CLOT</name>
<dbReference type="GO" id="GO:0019557">
    <property type="term" value="P:L-histidine catabolic process to glutamate and formate"/>
    <property type="evidence" value="ECO:0007669"/>
    <property type="project" value="UniProtKB-UniPathway"/>
</dbReference>
<gene>
    <name evidence="5 9" type="primary">hutG</name>
    <name evidence="9" type="ORF">CLLI_24850</name>
</gene>
<dbReference type="UniPathway" id="UPA00379">
    <property type="reaction ID" value="UER00552"/>
</dbReference>
<dbReference type="PROSITE" id="PS51409">
    <property type="entry name" value="ARGINASE_2"/>
    <property type="match status" value="1"/>
</dbReference>
<dbReference type="OrthoDB" id="9788689at2"/>
<keyword evidence="2 5" id="KW-0378">Hydrolase</keyword>
<dbReference type="Pfam" id="PF00491">
    <property type="entry name" value="Arginase"/>
    <property type="match status" value="1"/>
</dbReference>
<evidence type="ECO:0000256" key="5">
    <source>
        <dbReference type="HAMAP-Rule" id="MF_00737"/>
    </source>
</evidence>
<keyword evidence="10" id="KW-1185">Reference proteome</keyword>
<evidence type="ECO:0000256" key="3">
    <source>
        <dbReference type="ARBA" id="ARBA00022808"/>
    </source>
</evidence>
<dbReference type="SUPFAM" id="SSF52768">
    <property type="entry name" value="Arginase/deacetylase"/>
    <property type="match status" value="1"/>
</dbReference>
<dbReference type="EC" id="3.5.3.8" evidence="5 6"/>
<dbReference type="NCBIfam" id="TIGR01227">
    <property type="entry name" value="hutG"/>
    <property type="match status" value="1"/>
</dbReference>
<evidence type="ECO:0000313" key="10">
    <source>
        <dbReference type="Proteomes" id="UP000239706"/>
    </source>
</evidence>
<dbReference type="GO" id="GO:0050415">
    <property type="term" value="F:formimidoylglutamase activity"/>
    <property type="evidence" value="ECO:0007669"/>
    <property type="project" value="UniProtKB-UniRule"/>
</dbReference>
<proteinExistence type="inferred from homology"/>
<feature type="binding site" evidence="7">
    <location>
        <position position="260"/>
    </location>
    <ligand>
        <name>Mn(2+)</name>
        <dbReference type="ChEBI" id="CHEBI:29035"/>
        <label>1</label>
    </ligand>
</feature>
<keyword evidence="4 5" id="KW-0464">Manganese</keyword>
<feature type="binding site" evidence="5 7">
    <location>
        <position position="166"/>
    </location>
    <ligand>
        <name>Mn(2+)</name>
        <dbReference type="ChEBI" id="CHEBI:29035"/>
        <label>1</label>
    </ligand>
</feature>
<protein>
    <recommendedName>
        <fullName evidence="5 6">Formimidoylglutamase</fullName>
        <ecNumber evidence="5 6">3.5.3.8</ecNumber>
    </recommendedName>
    <alternativeName>
        <fullName evidence="5">Formiminoglutamase</fullName>
    </alternativeName>
    <alternativeName>
        <fullName evidence="5">Formiminoglutamate hydrolase</fullName>
    </alternativeName>
</protein>
<evidence type="ECO:0000256" key="1">
    <source>
        <dbReference type="ARBA" id="ARBA00022723"/>
    </source>
</evidence>
<feature type="binding site" evidence="5 7">
    <location>
        <position position="258"/>
    </location>
    <ligand>
        <name>Mn(2+)</name>
        <dbReference type="ChEBI" id="CHEBI:29035"/>
        <label>1</label>
    </ligand>
</feature>
<feature type="binding site" evidence="5">
    <location>
        <position position="258"/>
    </location>
    <ligand>
        <name>Mn(2+)</name>
        <dbReference type="ChEBI" id="CHEBI:29035"/>
        <label>2</label>
    </ligand>
</feature>
<dbReference type="PANTHER" id="PTHR11358:SF35">
    <property type="entry name" value="FORMIMIDOYLGLUTAMASE"/>
    <property type="match status" value="1"/>
</dbReference>
<dbReference type="PIRSF" id="PIRSF036979">
    <property type="entry name" value="Arginase"/>
    <property type="match status" value="1"/>
</dbReference>
<dbReference type="EMBL" id="PVXO01000066">
    <property type="protein sequence ID" value="PRR77314.1"/>
    <property type="molecule type" value="Genomic_DNA"/>
</dbReference>
<dbReference type="Proteomes" id="UP000239706">
    <property type="component" value="Unassembled WGS sequence"/>
</dbReference>
<evidence type="ECO:0000256" key="4">
    <source>
        <dbReference type="ARBA" id="ARBA00023211"/>
    </source>
</evidence>